<evidence type="ECO:0000313" key="3">
    <source>
        <dbReference type="EMBL" id="AGW42214.1"/>
    </source>
</evidence>
<dbReference type="EMBL" id="CP006734">
    <property type="protein sequence ID" value="AGW42214.1"/>
    <property type="molecule type" value="Genomic_DNA"/>
</dbReference>
<organism evidence="3 4">
    <name type="scientific">Leifsonia xyli subsp. cynodontis DSM 46306</name>
    <dbReference type="NCBI Taxonomy" id="1389489"/>
    <lineage>
        <taxon>Bacteria</taxon>
        <taxon>Bacillati</taxon>
        <taxon>Actinomycetota</taxon>
        <taxon>Actinomycetes</taxon>
        <taxon>Micrococcales</taxon>
        <taxon>Microbacteriaceae</taxon>
        <taxon>Leifsonia</taxon>
    </lineage>
</organism>
<evidence type="ECO:0000256" key="1">
    <source>
        <dbReference type="SAM" id="Phobius"/>
    </source>
</evidence>
<dbReference type="InterPro" id="IPR025403">
    <property type="entry name" value="TgpA-like_C"/>
</dbReference>
<protein>
    <recommendedName>
        <fullName evidence="2">Protein-glutamine gamma-glutamyltransferase-like C-terminal domain-containing protein</fullName>
    </recommendedName>
</protein>
<name>U3P9K9_LEIXC</name>
<evidence type="ECO:0000259" key="2">
    <source>
        <dbReference type="Pfam" id="PF13559"/>
    </source>
</evidence>
<dbReference type="KEGG" id="lxy:O159_22440"/>
<dbReference type="eggNOG" id="ENOG5032SSX">
    <property type="taxonomic scope" value="Bacteria"/>
</dbReference>
<feature type="transmembrane region" description="Helical" evidence="1">
    <location>
        <begin position="54"/>
        <end position="74"/>
    </location>
</feature>
<accession>U3P9K9</accession>
<proteinExistence type="predicted"/>
<keyword evidence="1" id="KW-1133">Transmembrane helix</keyword>
<dbReference type="Pfam" id="PF13559">
    <property type="entry name" value="DUF4129"/>
    <property type="match status" value="1"/>
</dbReference>
<dbReference type="AlphaFoldDB" id="U3P9K9"/>
<dbReference type="Proteomes" id="UP000016743">
    <property type="component" value="Chromosome"/>
</dbReference>
<dbReference type="STRING" id="1389489.O159_22440"/>
<keyword evidence="1" id="KW-0472">Membrane</keyword>
<sequence length="206" mass="21992">MDPSSPDAHDWIRQELVKPEYQAAKPTWFDLVWKAVGDGLAALFQGSGGDAGPVLLAVIVLIVAGIVVAAFFVFGRPRVNRQAAASRRAVLGGVDARTAQELRSAAAAAARAGDWALAIEEQFRALAVGLDERTLVSLSPGTTATEFAARAAAAVPEEAETLREASRAFDDVRYLDRPGTESRYQLLVALDQRLQTRRAAPPAVLT</sequence>
<feature type="domain" description="Protein-glutamine gamma-glutamyltransferase-like C-terminal" evidence="2">
    <location>
        <begin position="123"/>
        <end position="191"/>
    </location>
</feature>
<evidence type="ECO:0000313" key="4">
    <source>
        <dbReference type="Proteomes" id="UP000016743"/>
    </source>
</evidence>
<keyword evidence="4" id="KW-1185">Reference proteome</keyword>
<dbReference type="HOGENOM" id="CLU_097507_0_0_11"/>
<keyword evidence="1" id="KW-0812">Transmembrane</keyword>
<gene>
    <name evidence="3" type="ORF">O159_22440</name>
</gene>
<reference evidence="3 4" key="1">
    <citation type="journal article" date="2013" name="Genome Announc.">
        <title>Complete Genome Sequence of Leifsonia xyli subsp. cynodontis Strain DSM46306, a Gram-Positive Bacterial Pathogen of Grasses.</title>
        <authorList>
            <person name="Monteiro-Vitorello C.B."/>
            <person name="Zerillo M.M."/>
            <person name="Van Sluys M.A."/>
            <person name="Camargo L.E."/>
            <person name="Kitajima J.P."/>
        </authorList>
    </citation>
    <scope>NUCLEOTIDE SEQUENCE [LARGE SCALE GENOMIC DNA]</scope>
    <source>
        <strain evidence="3 4">DSM 46306</strain>
    </source>
</reference>
<dbReference type="PATRIC" id="fig|1389489.3.peg.2145"/>